<evidence type="ECO:0000256" key="4">
    <source>
        <dbReference type="ARBA" id="ARBA00022763"/>
    </source>
</evidence>
<dbReference type="GO" id="GO:0000724">
    <property type="term" value="P:double-strand break repair via homologous recombination"/>
    <property type="evidence" value="ECO:0007669"/>
    <property type="project" value="TreeGrafter"/>
</dbReference>
<keyword evidence="3 11" id="KW-0255">Endonuclease</keyword>
<comment type="cofactor">
    <cofactor evidence="11">
        <name>a divalent metal cation</name>
        <dbReference type="ChEBI" id="CHEBI:60240"/>
    </cofactor>
</comment>
<dbReference type="HAMAP" id="MF_03100">
    <property type="entry name" value="Endonuc_su_Slx1"/>
    <property type="match status" value="1"/>
</dbReference>
<dbReference type="InterPro" id="IPR048749">
    <property type="entry name" value="SLX1_C"/>
</dbReference>
<dbReference type="SMART" id="SM00465">
    <property type="entry name" value="GIYc"/>
    <property type="match status" value="1"/>
</dbReference>
<comment type="similarity">
    <text evidence="11">Belongs to the SLX1 family.</text>
</comment>
<dbReference type="FunFam" id="3.40.1440.10:FF:000006">
    <property type="entry name" value="Structure-specific endonuclease subunit SLX1"/>
    <property type="match status" value="1"/>
</dbReference>
<keyword evidence="8 11" id="KW-0233">DNA recombination</keyword>
<evidence type="ECO:0000256" key="10">
    <source>
        <dbReference type="ARBA" id="ARBA00023242"/>
    </source>
</evidence>
<evidence type="ECO:0000256" key="1">
    <source>
        <dbReference type="ARBA" id="ARBA00022722"/>
    </source>
</evidence>
<dbReference type="CDD" id="cd10455">
    <property type="entry name" value="GIY-YIG_SLX1"/>
    <property type="match status" value="1"/>
</dbReference>
<dbReference type="InterPro" id="IPR027520">
    <property type="entry name" value="Slx1"/>
</dbReference>
<dbReference type="GO" id="GO:0033557">
    <property type="term" value="C:Slx1-Slx4 complex"/>
    <property type="evidence" value="ECO:0007669"/>
    <property type="project" value="UniProtKB-UniRule"/>
</dbReference>
<comment type="subcellular location">
    <subcellularLocation>
        <location evidence="11">Nucleus</location>
    </subcellularLocation>
</comment>
<keyword evidence="7" id="KW-0862">Zinc</keyword>
<dbReference type="OrthoDB" id="24645at2759"/>
<dbReference type="PROSITE" id="PS50164">
    <property type="entry name" value="GIY_YIG"/>
    <property type="match status" value="1"/>
</dbReference>
<name>A0A9P7B4G3_MAUEX</name>
<evidence type="ECO:0000259" key="12">
    <source>
        <dbReference type="PROSITE" id="PS50164"/>
    </source>
</evidence>
<dbReference type="GO" id="GO:0017108">
    <property type="term" value="F:5'-flap endonuclease activity"/>
    <property type="evidence" value="ECO:0007669"/>
    <property type="project" value="InterPro"/>
</dbReference>
<keyword evidence="9 11" id="KW-0234">DNA repair</keyword>
<dbReference type="InterPro" id="IPR000305">
    <property type="entry name" value="GIY-YIG_endonuc"/>
</dbReference>
<feature type="domain" description="GIY-YIG" evidence="12">
    <location>
        <begin position="6"/>
        <end position="89"/>
    </location>
</feature>
<dbReference type="Pfam" id="PF21202">
    <property type="entry name" value="SLX1_C"/>
    <property type="match status" value="1"/>
</dbReference>
<dbReference type="GO" id="GO:0008821">
    <property type="term" value="F:crossover junction DNA endonuclease activity"/>
    <property type="evidence" value="ECO:0007669"/>
    <property type="project" value="TreeGrafter"/>
</dbReference>
<comment type="caution">
    <text evidence="11">Lacks conserved residue(s) required for the propagation of feature annotation.</text>
</comment>
<dbReference type="Gene3D" id="3.40.1440.10">
    <property type="entry name" value="GIY-YIG endonuclease"/>
    <property type="match status" value="1"/>
</dbReference>
<sequence length="309" mass="36180">MGAVTQFYCCYLLQSVEHRQSFYIGSSPNPPRRLRQHNGELVRGGAYRTKRKGSRPWEMIMIVYGFPNKIVALQFEHAWQHGYKTRFIKENNRLINKKNSGSAGRNIHYKLALVRQLMNHTFFKFMNLGIQFFNSETAAIFEQNKFKIELDPCYKEFEKIQLSENSLSLSDYNLKQLTIDDLSDISDANKDLVTTFYDASIELDKVRMERYTERMMDGSIRCPICHDEFNYISEDPDLKPFVVLCTNEDCNYISHMSCLCRKFIKEEYGEGNETNILIPRGGKCPHCDILLEWTILTRYSLMLKEISSK</sequence>
<comment type="caution">
    <text evidence="13">The sequence shown here is derived from an EMBL/GenBank/DDBJ whole genome shotgun (WGS) entry which is preliminary data.</text>
</comment>
<dbReference type="GO" id="GO:0008270">
    <property type="term" value="F:zinc ion binding"/>
    <property type="evidence" value="ECO:0007669"/>
    <property type="project" value="UniProtKB-KW"/>
</dbReference>
<protein>
    <submittedName>
        <fullName evidence="13">Slx4p interacting protein</fullName>
    </submittedName>
</protein>
<dbReference type="SUPFAM" id="SSF82771">
    <property type="entry name" value="GIY-YIG endonuclease"/>
    <property type="match status" value="1"/>
</dbReference>
<dbReference type="InterPro" id="IPR035901">
    <property type="entry name" value="GIY-YIG_endonuc_sf"/>
</dbReference>
<dbReference type="AlphaFoldDB" id="A0A9P7B4G3"/>
<evidence type="ECO:0000313" key="14">
    <source>
        <dbReference type="Proteomes" id="UP000750334"/>
    </source>
</evidence>
<comment type="subunit">
    <text evidence="11">Forms a heterodimer with SLX4.</text>
</comment>
<evidence type="ECO:0000256" key="5">
    <source>
        <dbReference type="ARBA" id="ARBA00022771"/>
    </source>
</evidence>
<keyword evidence="4 11" id="KW-0227">DNA damage</keyword>
<gene>
    <name evidence="13" type="primary">SLX1</name>
    <name evidence="13" type="ORF">C6P45_002274</name>
</gene>
<dbReference type="EMBL" id="PUHR01000220">
    <property type="protein sequence ID" value="KAG0658124.1"/>
    <property type="molecule type" value="Genomic_DNA"/>
</dbReference>
<evidence type="ECO:0000256" key="6">
    <source>
        <dbReference type="ARBA" id="ARBA00022801"/>
    </source>
</evidence>
<organism evidence="13 14">
    <name type="scientific">Maudiozyma exigua</name>
    <name type="common">Yeast</name>
    <name type="synonym">Kazachstania exigua</name>
    <dbReference type="NCBI Taxonomy" id="34358"/>
    <lineage>
        <taxon>Eukaryota</taxon>
        <taxon>Fungi</taxon>
        <taxon>Dikarya</taxon>
        <taxon>Ascomycota</taxon>
        <taxon>Saccharomycotina</taxon>
        <taxon>Saccharomycetes</taxon>
        <taxon>Saccharomycetales</taxon>
        <taxon>Saccharomycetaceae</taxon>
        <taxon>Maudiozyma</taxon>
    </lineage>
</organism>
<dbReference type="Proteomes" id="UP000750334">
    <property type="component" value="Unassembled WGS sequence"/>
</dbReference>
<comment type="function">
    <text evidence="11">Catalytic subunit of the SLX1-SLX4 structure-specific endonuclease that resolves DNA secondary structures generated during DNA repair and recombination. Has endonuclease activity towards branched DNA substrates, introducing single-strand cuts in duplex DNA close to junctions with ss-DNA.</text>
</comment>
<evidence type="ECO:0000256" key="3">
    <source>
        <dbReference type="ARBA" id="ARBA00022759"/>
    </source>
</evidence>
<evidence type="ECO:0000256" key="8">
    <source>
        <dbReference type="ARBA" id="ARBA00023172"/>
    </source>
</evidence>
<keyword evidence="14" id="KW-1185">Reference proteome</keyword>
<keyword evidence="10 11" id="KW-0539">Nucleus</keyword>
<evidence type="ECO:0000256" key="7">
    <source>
        <dbReference type="ARBA" id="ARBA00022833"/>
    </source>
</evidence>
<accession>A0A9P7B4G3</accession>
<dbReference type="Gene3D" id="3.30.40.10">
    <property type="entry name" value="Zinc/RING finger domain, C3HC4 (zinc finger)"/>
    <property type="match status" value="1"/>
</dbReference>
<evidence type="ECO:0000256" key="9">
    <source>
        <dbReference type="ARBA" id="ARBA00023204"/>
    </source>
</evidence>
<keyword evidence="2" id="KW-0479">Metal-binding</keyword>
<evidence type="ECO:0000256" key="11">
    <source>
        <dbReference type="HAMAP-Rule" id="MF_03100"/>
    </source>
</evidence>
<dbReference type="InterPro" id="IPR013083">
    <property type="entry name" value="Znf_RING/FYVE/PHD"/>
</dbReference>
<keyword evidence="1 11" id="KW-0540">Nuclease</keyword>
<reference evidence="13 14" key="1">
    <citation type="submission" date="2020-11" db="EMBL/GenBank/DDBJ databases">
        <title>Kefir isolates.</title>
        <authorList>
            <person name="Marcisauskas S."/>
            <person name="Kim Y."/>
            <person name="Blasche S."/>
        </authorList>
    </citation>
    <scope>NUCLEOTIDE SEQUENCE [LARGE SCALE GENOMIC DNA]</scope>
    <source>
        <strain evidence="13 14">OG2</strain>
    </source>
</reference>
<evidence type="ECO:0000256" key="2">
    <source>
        <dbReference type="ARBA" id="ARBA00022723"/>
    </source>
</evidence>
<evidence type="ECO:0000313" key="13">
    <source>
        <dbReference type="EMBL" id="KAG0658124.1"/>
    </source>
</evidence>
<dbReference type="PANTHER" id="PTHR20208:SF10">
    <property type="entry name" value="STRUCTURE-SPECIFIC ENDONUCLEASE SUBUNIT SLX1"/>
    <property type="match status" value="1"/>
</dbReference>
<proteinExistence type="inferred from homology"/>
<dbReference type="PANTHER" id="PTHR20208">
    <property type="entry name" value="STRUCTURE-SPECIFIC ENDONUCLEASE SUBUNIT SLX1"/>
    <property type="match status" value="1"/>
</dbReference>
<keyword evidence="5" id="KW-0863">Zinc-finger</keyword>
<keyword evidence="6 11" id="KW-0378">Hydrolase</keyword>
<dbReference type="Pfam" id="PF01541">
    <property type="entry name" value="GIY-YIG"/>
    <property type="match status" value="1"/>
</dbReference>
<dbReference type="InterPro" id="IPR050381">
    <property type="entry name" value="SLX1_endonuclease"/>
</dbReference>